<dbReference type="Pfam" id="PF05063">
    <property type="entry name" value="MT-A70"/>
    <property type="match status" value="1"/>
</dbReference>
<dbReference type="AlphaFoldDB" id="X1GFD3"/>
<keyword evidence="1" id="KW-0489">Methyltransferase</keyword>
<evidence type="ECO:0000256" key="2">
    <source>
        <dbReference type="ARBA" id="ARBA00022679"/>
    </source>
</evidence>
<dbReference type="InterPro" id="IPR007757">
    <property type="entry name" value="MT-A70-like"/>
</dbReference>
<dbReference type="PANTHER" id="PTHR12829">
    <property type="entry name" value="N6-ADENOSINE-METHYLTRANSFERASE"/>
    <property type="match status" value="1"/>
</dbReference>
<name>X1GFD3_9ZZZZ</name>
<keyword evidence="3" id="KW-0949">S-adenosyl-L-methionine</keyword>
<gene>
    <name evidence="4" type="ORF">S03H2_28422</name>
</gene>
<dbReference type="InterPro" id="IPR002052">
    <property type="entry name" value="DNA_methylase_N6_adenine_CS"/>
</dbReference>
<evidence type="ECO:0000313" key="4">
    <source>
        <dbReference type="EMBL" id="GAH56601.1"/>
    </source>
</evidence>
<evidence type="ECO:0000256" key="3">
    <source>
        <dbReference type="ARBA" id="ARBA00022691"/>
    </source>
</evidence>
<dbReference type="PROSITE" id="PS00092">
    <property type="entry name" value="N6_MTASE"/>
    <property type="match status" value="1"/>
</dbReference>
<dbReference type="PROSITE" id="PS51143">
    <property type="entry name" value="MT_A70"/>
    <property type="match status" value="1"/>
</dbReference>
<comment type="caution">
    <text evidence="4">The sequence shown here is derived from an EMBL/GenBank/DDBJ whole genome shotgun (WGS) entry which is preliminary data.</text>
</comment>
<evidence type="ECO:0000256" key="1">
    <source>
        <dbReference type="ARBA" id="ARBA00022603"/>
    </source>
</evidence>
<dbReference type="PANTHER" id="PTHR12829:SF7">
    <property type="entry name" value="N6-ADENOSINE-METHYLTRANSFERASE CATALYTIC SUBUNIT"/>
    <property type="match status" value="1"/>
</dbReference>
<reference evidence="4" key="1">
    <citation type="journal article" date="2014" name="Front. Microbiol.">
        <title>High frequency of phylogenetically diverse reductive dehalogenase-homologous genes in deep subseafloor sedimentary metagenomes.</title>
        <authorList>
            <person name="Kawai M."/>
            <person name="Futagami T."/>
            <person name="Toyoda A."/>
            <person name="Takaki Y."/>
            <person name="Nishi S."/>
            <person name="Hori S."/>
            <person name="Arai W."/>
            <person name="Tsubouchi T."/>
            <person name="Morono Y."/>
            <person name="Uchiyama I."/>
            <person name="Ito T."/>
            <person name="Fujiyama A."/>
            <person name="Inagaki F."/>
            <person name="Takami H."/>
        </authorList>
    </citation>
    <scope>NUCLEOTIDE SEQUENCE</scope>
    <source>
        <strain evidence="4">Expedition CK06-06</strain>
    </source>
</reference>
<organism evidence="4">
    <name type="scientific">marine sediment metagenome</name>
    <dbReference type="NCBI Taxonomy" id="412755"/>
    <lineage>
        <taxon>unclassified sequences</taxon>
        <taxon>metagenomes</taxon>
        <taxon>ecological metagenomes</taxon>
    </lineage>
</organism>
<proteinExistence type="predicted"/>
<dbReference type="GO" id="GO:0001734">
    <property type="term" value="F:mRNA m(6)A methyltransferase activity"/>
    <property type="evidence" value="ECO:0007669"/>
    <property type="project" value="UniProtKB-ARBA"/>
</dbReference>
<sequence length="181" mass="21247">MQRYQIIYADPPWHYRNYADDTASRWVGNQYPVMSVEDICRLPVPSIADSNCVLFLWTTAPCLQEALMVIRAWGFEYKTKGFTWIKTNKNNMGLFWGMGYWTRSNSEDCWIATRGHPKRLSASVHQVIMSPTERHSKKPDIIRERILELMGDLPRIELFARRKVDGWDCWGNEVESDIELN</sequence>
<accession>X1GFD3</accession>
<dbReference type="EMBL" id="BARU01017122">
    <property type="protein sequence ID" value="GAH56601.1"/>
    <property type="molecule type" value="Genomic_DNA"/>
</dbReference>
<evidence type="ECO:0008006" key="5">
    <source>
        <dbReference type="Google" id="ProtNLM"/>
    </source>
</evidence>
<dbReference type="GO" id="GO:0032259">
    <property type="term" value="P:methylation"/>
    <property type="evidence" value="ECO:0007669"/>
    <property type="project" value="UniProtKB-KW"/>
</dbReference>
<keyword evidence="2" id="KW-0808">Transferase</keyword>
<dbReference type="GO" id="GO:0003676">
    <property type="term" value="F:nucleic acid binding"/>
    <property type="evidence" value="ECO:0007669"/>
    <property type="project" value="InterPro"/>
</dbReference>
<dbReference type="InterPro" id="IPR029063">
    <property type="entry name" value="SAM-dependent_MTases_sf"/>
</dbReference>
<dbReference type="SUPFAM" id="SSF53335">
    <property type="entry name" value="S-adenosyl-L-methionine-dependent methyltransferases"/>
    <property type="match status" value="1"/>
</dbReference>
<protein>
    <recommendedName>
        <fullName evidence="5">DNA methyltransferase</fullName>
    </recommendedName>
</protein>